<reference evidence="1" key="2">
    <citation type="submission" date="2015-06" db="UniProtKB">
        <authorList>
            <consortium name="EnsemblProtists"/>
        </authorList>
    </citation>
    <scope>IDENTIFICATION</scope>
    <source>
        <strain evidence="1">Emoy2</strain>
    </source>
</reference>
<dbReference type="EMBL" id="JH597982">
    <property type="status" value="NOT_ANNOTATED_CDS"/>
    <property type="molecule type" value="Genomic_DNA"/>
</dbReference>
<evidence type="ECO:0000313" key="2">
    <source>
        <dbReference type="Proteomes" id="UP000011713"/>
    </source>
</evidence>
<proteinExistence type="predicted"/>
<dbReference type="HOGENOM" id="CLU_3128283_0_0_1"/>
<dbReference type="EnsemblProtists" id="HpaT810554">
    <property type="protein sequence ID" value="HpaP810554"/>
    <property type="gene ID" value="HpaG810554"/>
</dbReference>
<dbReference type="Proteomes" id="UP000011713">
    <property type="component" value="Unassembled WGS sequence"/>
</dbReference>
<keyword evidence="2" id="KW-1185">Reference proteome</keyword>
<sequence>MTCITIWRRETRARPSDSIVEWSYLSKTKLYAALLRCRLIVCNSTRAGTG</sequence>
<organism evidence="1 2">
    <name type="scientific">Hyaloperonospora arabidopsidis (strain Emoy2)</name>
    <name type="common">Downy mildew agent</name>
    <name type="synonym">Peronospora arabidopsidis</name>
    <dbReference type="NCBI Taxonomy" id="559515"/>
    <lineage>
        <taxon>Eukaryota</taxon>
        <taxon>Sar</taxon>
        <taxon>Stramenopiles</taxon>
        <taxon>Oomycota</taxon>
        <taxon>Peronosporomycetes</taxon>
        <taxon>Peronosporales</taxon>
        <taxon>Peronosporaceae</taxon>
        <taxon>Hyaloperonospora</taxon>
    </lineage>
</organism>
<reference evidence="2" key="1">
    <citation type="journal article" date="2010" name="Science">
        <title>Signatures of adaptation to obligate biotrophy in the Hyaloperonospora arabidopsidis genome.</title>
        <authorList>
            <person name="Baxter L."/>
            <person name="Tripathy S."/>
            <person name="Ishaque N."/>
            <person name="Boot N."/>
            <person name="Cabral A."/>
            <person name="Kemen E."/>
            <person name="Thines M."/>
            <person name="Ah-Fong A."/>
            <person name="Anderson R."/>
            <person name="Badejoko W."/>
            <person name="Bittner-Eddy P."/>
            <person name="Boore J.L."/>
            <person name="Chibucos M.C."/>
            <person name="Coates M."/>
            <person name="Dehal P."/>
            <person name="Delehaunty K."/>
            <person name="Dong S."/>
            <person name="Downton P."/>
            <person name="Dumas B."/>
            <person name="Fabro G."/>
            <person name="Fronick C."/>
            <person name="Fuerstenberg S.I."/>
            <person name="Fulton L."/>
            <person name="Gaulin E."/>
            <person name="Govers F."/>
            <person name="Hughes L."/>
            <person name="Humphray S."/>
            <person name="Jiang R.H."/>
            <person name="Judelson H."/>
            <person name="Kamoun S."/>
            <person name="Kyung K."/>
            <person name="Meijer H."/>
            <person name="Minx P."/>
            <person name="Morris P."/>
            <person name="Nelson J."/>
            <person name="Phuntumart V."/>
            <person name="Qutob D."/>
            <person name="Rehmany A."/>
            <person name="Rougon-Cardoso A."/>
            <person name="Ryden P."/>
            <person name="Torto-Alalibo T."/>
            <person name="Studholme D."/>
            <person name="Wang Y."/>
            <person name="Win J."/>
            <person name="Wood J."/>
            <person name="Clifton S.W."/>
            <person name="Rogers J."/>
            <person name="Van den Ackerveken G."/>
            <person name="Jones J.D."/>
            <person name="McDowell J.M."/>
            <person name="Beynon J."/>
            <person name="Tyler B.M."/>
        </authorList>
    </citation>
    <scope>NUCLEOTIDE SEQUENCE [LARGE SCALE GENOMIC DNA]</scope>
    <source>
        <strain evidence="2">Emoy2</strain>
    </source>
</reference>
<evidence type="ECO:0000313" key="1">
    <source>
        <dbReference type="EnsemblProtists" id="HpaP810554"/>
    </source>
</evidence>
<dbReference type="AlphaFoldDB" id="M4BVL0"/>
<dbReference type="InParanoid" id="M4BVL0"/>
<name>M4BVL0_HYAAE</name>
<dbReference type="VEuPathDB" id="FungiDB:HpaG810554"/>
<accession>M4BVL0</accession>
<protein>
    <submittedName>
        <fullName evidence="1">Uncharacterized protein</fullName>
    </submittedName>
</protein>